<evidence type="ECO:0000256" key="2">
    <source>
        <dbReference type="ARBA" id="ARBA00022692"/>
    </source>
</evidence>
<keyword evidence="4" id="KW-1133">Transmembrane helix</keyword>
<dbReference type="Gene3D" id="3.80.10.10">
    <property type="entry name" value="Ribonuclease Inhibitor"/>
    <property type="match status" value="1"/>
</dbReference>
<keyword evidence="3" id="KW-0732">Signal</keyword>
<feature type="region of interest" description="Disordered" evidence="7">
    <location>
        <begin position="73"/>
        <end position="93"/>
    </location>
</feature>
<keyword evidence="9" id="KW-1185">Reference proteome</keyword>
<accession>A0AAF0R7Y9</accession>
<dbReference type="Proteomes" id="UP001234989">
    <property type="component" value="Chromosome 6"/>
</dbReference>
<evidence type="ECO:0000256" key="7">
    <source>
        <dbReference type="SAM" id="MobiDB-lite"/>
    </source>
</evidence>
<dbReference type="InterPro" id="IPR046956">
    <property type="entry name" value="RLP23-like"/>
</dbReference>
<comment type="subcellular location">
    <subcellularLocation>
        <location evidence="1">Membrane</location>
        <topology evidence="1">Single-pass type I membrane protein</topology>
    </subcellularLocation>
</comment>
<evidence type="ECO:0000256" key="1">
    <source>
        <dbReference type="ARBA" id="ARBA00004479"/>
    </source>
</evidence>
<dbReference type="AlphaFoldDB" id="A0AAF0R7Y9"/>
<evidence type="ECO:0000256" key="6">
    <source>
        <dbReference type="ARBA" id="ARBA00023180"/>
    </source>
</evidence>
<keyword evidence="2" id="KW-0812">Transmembrane</keyword>
<keyword evidence="5" id="KW-0472">Membrane</keyword>
<protein>
    <submittedName>
        <fullName evidence="8">Uncharacterized protein</fullName>
    </submittedName>
</protein>
<evidence type="ECO:0000256" key="4">
    <source>
        <dbReference type="ARBA" id="ARBA00022989"/>
    </source>
</evidence>
<gene>
    <name evidence="8" type="ORF">MTR67_026786</name>
</gene>
<evidence type="ECO:0000256" key="5">
    <source>
        <dbReference type="ARBA" id="ARBA00023136"/>
    </source>
</evidence>
<organism evidence="8 9">
    <name type="scientific">Solanum verrucosum</name>
    <dbReference type="NCBI Taxonomy" id="315347"/>
    <lineage>
        <taxon>Eukaryota</taxon>
        <taxon>Viridiplantae</taxon>
        <taxon>Streptophyta</taxon>
        <taxon>Embryophyta</taxon>
        <taxon>Tracheophyta</taxon>
        <taxon>Spermatophyta</taxon>
        <taxon>Magnoliopsida</taxon>
        <taxon>eudicotyledons</taxon>
        <taxon>Gunneridae</taxon>
        <taxon>Pentapetalae</taxon>
        <taxon>asterids</taxon>
        <taxon>lamiids</taxon>
        <taxon>Solanales</taxon>
        <taxon>Solanaceae</taxon>
        <taxon>Solanoideae</taxon>
        <taxon>Solaneae</taxon>
        <taxon>Solanum</taxon>
    </lineage>
</organism>
<dbReference type="PANTHER" id="PTHR48063:SF81">
    <property type="entry name" value="LEUCINE-RICH REPEAT-CONTAINING N-TERMINAL PLANT-TYPE DOMAIN-CONTAINING PROTEIN"/>
    <property type="match status" value="1"/>
</dbReference>
<name>A0AAF0R7Y9_SOLVR</name>
<evidence type="ECO:0000256" key="3">
    <source>
        <dbReference type="ARBA" id="ARBA00022729"/>
    </source>
</evidence>
<evidence type="ECO:0000313" key="8">
    <source>
        <dbReference type="EMBL" id="WMV33401.1"/>
    </source>
</evidence>
<sequence>MADPSLARGNNEIIVILSIRNNKFSGHILLKFVAFQNKLTGNIPTSTQFQTKVDPTIFQGNVALCGPPLTEYVGDGTTTTSQSGRNDEGETDGEDKLEKVWFFAVVGLGYCHDQSLHPGCGWHSRTIDGPQANPHPG</sequence>
<proteinExistence type="predicted"/>
<dbReference type="PANTHER" id="PTHR48063">
    <property type="entry name" value="LRR RECEPTOR-LIKE KINASE"/>
    <property type="match status" value="1"/>
</dbReference>
<dbReference type="GO" id="GO:0016020">
    <property type="term" value="C:membrane"/>
    <property type="evidence" value="ECO:0007669"/>
    <property type="project" value="UniProtKB-SubCell"/>
</dbReference>
<evidence type="ECO:0000313" key="9">
    <source>
        <dbReference type="Proteomes" id="UP001234989"/>
    </source>
</evidence>
<dbReference type="EMBL" id="CP133617">
    <property type="protein sequence ID" value="WMV33401.1"/>
    <property type="molecule type" value="Genomic_DNA"/>
</dbReference>
<keyword evidence="6" id="KW-0325">Glycoprotein</keyword>
<reference evidence="8" key="1">
    <citation type="submission" date="2023-08" db="EMBL/GenBank/DDBJ databases">
        <title>A de novo genome assembly of Solanum verrucosum Schlechtendal, a Mexican diploid species geographically isolated from the other diploid A-genome species in potato relatives.</title>
        <authorList>
            <person name="Hosaka K."/>
        </authorList>
    </citation>
    <scope>NUCLEOTIDE SEQUENCE</scope>
    <source>
        <tissue evidence="8">Young leaves</tissue>
    </source>
</reference>
<dbReference type="InterPro" id="IPR032675">
    <property type="entry name" value="LRR_dom_sf"/>
</dbReference>